<dbReference type="Proteomes" id="UP000503017">
    <property type="component" value="Chromosome"/>
</dbReference>
<evidence type="ECO:0000313" key="2">
    <source>
        <dbReference type="Proteomes" id="UP000503017"/>
    </source>
</evidence>
<accession>A0A6M7WG02</accession>
<gene>
    <name evidence="1" type="ORF">EB235_04800</name>
</gene>
<organism evidence="1 2">
    <name type="scientific">Mesorhizobium loti R88b</name>
    <dbReference type="NCBI Taxonomy" id="935548"/>
    <lineage>
        <taxon>Bacteria</taxon>
        <taxon>Pseudomonadati</taxon>
        <taxon>Pseudomonadota</taxon>
        <taxon>Alphaproteobacteria</taxon>
        <taxon>Hyphomicrobiales</taxon>
        <taxon>Phyllobacteriaceae</taxon>
        <taxon>Mesorhizobium</taxon>
    </lineage>
</organism>
<dbReference type="AlphaFoldDB" id="A0A6M7WG02"/>
<name>A0A6M7WG02_RHILI</name>
<dbReference type="RefSeq" id="WP_027032099.1">
    <property type="nucleotide sequence ID" value="NZ_CP033367.1"/>
</dbReference>
<sequence length="65" mass="6602">MAGAHAGEDNCLSPAPATGDLIKVRRPIFVTGDGSAINQAGMVGTVSYKADRPVAWKTALSSDSA</sequence>
<evidence type="ECO:0000313" key="1">
    <source>
        <dbReference type="EMBL" id="QKD00895.1"/>
    </source>
</evidence>
<protein>
    <submittedName>
        <fullName evidence="1">Uncharacterized protein</fullName>
    </submittedName>
</protein>
<proteinExistence type="predicted"/>
<dbReference type="EMBL" id="CP033367">
    <property type="protein sequence ID" value="QKD00895.1"/>
    <property type="molecule type" value="Genomic_DNA"/>
</dbReference>
<reference evidence="1 2" key="1">
    <citation type="submission" date="2018-10" db="EMBL/GenBank/DDBJ databases">
        <authorList>
            <person name="Perry B.J."/>
            <person name="Sullivan J.T."/>
            <person name="Murphy R.J.T."/>
            <person name="Ramsay J.P."/>
            <person name="Ronson C.W."/>
        </authorList>
    </citation>
    <scope>NUCLEOTIDE SEQUENCE [LARGE SCALE GENOMIC DNA]</scope>
    <source>
        <strain evidence="1 2">R88b</strain>
    </source>
</reference>